<organism evidence="2 3">
    <name type="scientific">Littorina saxatilis</name>
    <dbReference type="NCBI Taxonomy" id="31220"/>
    <lineage>
        <taxon>Eukaryota</taxon>
        <taxon>Metazoa</taxon>
        <taxon>Spiralia</taxon>
        <taxon>Lophotrochozoa</taxon>
        <taxon>Mollusca</taxon>
        <taxon>Gastropoda</taxon>
        <taxon>Caenogastropoda</taxon>
        <taxon>Littorinimorpha</taxon>
        <taxon>Littorinoidea</taxon>
        <taxon>Littorinidae</taxon>
        <taxon>Littorina</taxon>
    </lineage>
</organism>
<sequence length="102" mass="11425">MLDELPTTCPNVKNKSSYSDQTTGHNRLKPSYMAHKAEATSLPPMSVWQESDSRAHPAGLSIHSALRDTTWPEETALQKKLYGPKRDLERTARFTLQSGLTI</sequence>
<protein>
    <submittedName>
        <fullName evidence="2">Uncharacterized protein</fullName>
    </submittedName>
</protein>
<dbReference type="Proteomes" id="UP001374579">
    <property type="component" value="Unassembled WGS sequence"/>
</dbReference>
<evidence type="ECO:0000256" key="1">
    <source>
        <dbReference type="SAM" id="MobiDB-lite"/>
    </source>
</evidence>
<dbReference type="EMBL" id="JBAMIC010000018">
    <property type="protein sequence ID" value="KAK7094969.1"/>
    <property type="molecule type" value="Genomic_DNA"/>
</dbReference>
<evidence type="ECO:0000313" key="2">
    <source>
        <dbReference type="EMBL" id="KAK7094969.1"/>
    </source>
</evidence>
<proteinExistence type="predicted"/>
<accession>A0AAN9G4X9</accession>
<feature type="region of interest" description="Disordered" evidence="1">
    <location>
        <begin position="1"/>
        <end position="26"/>
    </location>
</feature>
<keyword evidence="3" id="KW-1185">Reference proteome</keyword>
<gene>
    <name evidence="2" type="ORF">V1264_006439</name>
</gene>
<evidence type="ECO:0000313" key="3">
    <source>
        <dbReference type="Proteomes" id="UP001374579"/>
    </source>
</evidence>
<dbReference type="AlphaFoldDB" id="A0AAN9G4X9"/>
<feature type="compositionally biased region" description="Polar residues" evidence="1">
    <location>
        <begin position="8"/>
        <end position="25"/>
    </location>
</feature>
<reference evidence="2 3" key="1">
    <citation type="submission" date="2024-02" db="EMBL/GenBank/DDBJ databases">
        <title>Chromosome-scale genome assembly of the rough periwinkle Littorina saxatilis.</title>
        <authorList>
            <person name="De Jode A."/>
            <person name="Faria R."/>
            <person name="Formenti G."/>
            <person name="Sims Y."/>
            <person name="Smith T.P."/>
            <person name="Tracey A."/>
            <person name="Wood J.M.D."/>
            <person name="Zagrodzka Z.B."/>
            <person name="Johannesson K."/>
            <person name="Butlin R.K."/>
            <person name="Leder E.H."/>
        </authorList>
    </citation>
    <scope>NUCLEOTIDE SEQUENCE [LARGE SCALE GENOMIC DNA]</scope>
    <source>
        <strain evidence="2">Snail1</strain>
        <tissue evidence="2">Muscle</tissue>
    </source>
</reference>
<name>A0AAN9G4X9_9CAEN</name>
<comment type="caution">
    <text evidence="2">The sequence shown here is derived from an EMBL/GenBank/DDBJ whole genome shotgun (WGS) entry which is preliminary data.</text>
</comment>